<proteinExistence type="predicted"/>
<organism evidence="3 4">
    <name type="scientific">Pseudomonas fluorescens</name>
    <dbReference type="NCBI Taxonomy" id="294"/>
    <lineage>
        <taxon>Bacteria</taxon>
        <taxon>Pseudomonadati</taxon>
        <taxon>Pseudomonadota</taxon>
        <taxon>Gammaproteobacteria</taxon>
        <taxon>Pseudomonadales</taxon>
        <taxon>Pseudomonadaceae</taxon>
        <taxon>Pseudomonas</taxon>
    </lineage>
</organism>
<dbReference type="InterPro" id="IPR025388">
    <property type="entry name" value="Alginate_export_dom"/>
</dbReference>
<evidence type="ECO:0000259" key="2">
    <source>
        <dbReference type="Pfam" id="PF13372"/>
    </source>
</evidence>
<dbReference type="EMBL" id="MOBX01000013">
    <property type="protein sequence ID" value="RON80734.1"/>
    <property type="molecule type" value="Genomic_DNA"/>
</dbReference>
<keyword evidence="1" id="KW-0732">Signal</keyword>
<reference evidence="3 4" key="1">
    <citation type="submission" date="2016-10" db="EMBL/GenBank/DDBJ databases">
        <title>Comparative genome analysis of multiple Pseudomonas spp. focuses on biocontrol and plant growth promoting traits.</title>
        <authorList>
            <person name="Tao X.-Y."/>
            <person name="Taylor C.G."/>
        </authorList>
    </citation>
    <scope>NUCLEOTIDE SEQUENCE [LARGE SCALE GENOMIC DNA]</scope>
    <source>
        <strain evidence="3 4">28B5</strain>
    </source>
</reference>
<accession>A0A423MBR0</accession>
<evidence type="ECO:0000256" key="1">
    <source>
        <dbReference type="SAM" id="SignalP"/>
    </source>
</evidence>
<dbReference type="AlphaFoldDB" id="A0A423MBR0"/>
<dbReference type="Proteomes" id="UP000285378">
    <property type="component" value="Unassembled WGS sequence"/>
</dbReference>
<feature type="signal peptide" evidence="1">
    <location>
        <begin position="1"/>
        <end position="22"/>
    </location>
</feature>
<comment type="caution">
    <text evidence="3">The sequence shown here is derived from an EMBL/GenBank/DDBJ whole genome shotgun (WGS) entry which is preliminary data.</text>
</comment>
<gene>
    <name evidence="3" type="ORF">BK670_11075</name>
</gene>
<protein>
    <recommendedName>
        <fullName evidence="2">Alginate export domain-containing protein</fullName>
    </recommendedName>
</protein>
<feature type="domain" description="Alginate export" evidence="2">
    <location>
        <begin position="71"/>
        <end position="461"/>
    </location>
</feature>
<dbReference type="RefSeq" id="WP_123449876.1">
    <property type="nucleotide sequence ID" value="NZ_MOBX01000013.1"/>
</dbReference>
<evidence type="ECO:0000313" key="3">
    <source>
        <dbReference type="EMBL" id="RON80734.1"/>
    </source>
</evidence>
<evidence type="ECO:0000313" key="4">
    <source>
        <dbReference type="Proteomes" id="UP000285378"/>
    </source>
</evidence>
<feature type="chain" id="PRO_5019050258" description="Alginate export domain-containing protein" evidence="1">
    <location>
        <begin position="23"/>
        <end position="469"/>
    </location>
</feature>
<dbReference type="Pfam" id="PF13372">
    <property type="entry name" value="Alginate_exp"/>
    <property type="match status" value="1"/>
</dbReference>
<sequence>MNSYSKPLLCSYLLCGVSLAMAQDATQLKLPPVSTIAWADNPLYLADENIRRNDPLGSIRYIPLSGDARDYLAIGGEVRYQYQDYQHALLGVGGKANPNSMLQQRLRLSADLNLSNGLRVFTELGDNREFFSERVSRFNRDKTDLQQMFAEYSTGDDSYGVFNVRGGRFVMPMGSVRLAGLREGANVRYTYDGVKLGWQTPGKTRWELFSVSPTQIDPLKFDDQRDKHQDFSGLYGTAVWNPLDSHIDVFAYTFGRDNAVYTSVAGNERRNSYGVRFYRQSTPWDYDIEAVVQGGNSGGQDISAWGLMTQAGYTFKDVPLTPRLGFRANAFSGDDDPNDNTLGDFVAPALASGLVYTDANWFTATNMINVAPVASLKLTQDVKLEANVDVLMRESTKDGIYYLPTAAPYAPNQGNARHVATNTNFIVDWRVNRFTTVHAMYTHVQAGAALEDIGGKDSDYFGIYTQFVF</sequence>
<dbReference type="OrthoDB" id="311329at2"/>
<name>A0A423MBR0_PSEFL</name>